<proteinExistence type="predicted"/>
<evidence type="ECO:0000313" key="3">
    <source>
        <dbReference type="Proteomes" id="UP001557465"/>
    </source>
</evidence>
<comment type="caution">
    <text evidence="2">The sequence shown here is derived from an EMBL/GenBank/DDBJ whole genome shotgun (WGS) entry which is preliminary data.</text>
</comment>
<dbReference type="Proteomes" id="UP001557465">
    <property type="component" value="Unassembled WGS sequence"/>
</dbReference>
<dbReference type="Pfam" id="PF01755">
    <property type="entry name" value="Glyco_transf_25"/>
    <property type="match status" value="1"/>
</dbReference>
<organism evidence="2 3">
    <name type="scientific">Thioclava arctica</name>
    <dbReference type="NCBI Taxonomy" id="3238301"/>
    <lineage>
        <taxon>Bacteria</taxon>
        <taxon>Pseudomonadati</taxon>
        <taxon>Pseudomonadota</taxon>
        <taxon>Alphaproteobacteria</taxon>
        <taxon>Rhodobacterales</taxon>
        <taxon>Paracoccaceae</taxon>
        <taxon>Thioclava</taxon>
    </lineage>
</organism>
<name>A0ABV3TJ46_9RHOB</name>
<feature type="domain" description="Glycosyl transferase family 25" evidence="1">
    <location>
        <begin position="1"/>
        <end position="162"/>
    </location>
</feature>
<dbReference type="CDD" id="cd06532">
    <property type="entry name" value="Glyco_transf_25"/>
    <property type="match status" value="1"/>
</dbReference>
<evidence type="ECO:0000259" key="1">
    <source>
        <dbReference type="Pfam" id="PF01755"/>
    </source>
</evidence>
<accession>A0ABV3TJ46</accession>
<protein>
    <submittedName>
        <fullName evidence="2">Glycosyltransferase family 25 protein</fullName>
    </submittedName>
</protein>
<dbReference type="EMBL" id="JBFRYC010000003">
    <property type="protein sequence ID" value="MEX1661579.1"/>
    <property type="molecule type" value="Genomic_DNA"/>
</dbReference>
<evidence type="ECO:0000313" key="2">
    <source>
        <dbReference type="EMBL" id="MEX1661579.1"/>
    </source>
</evidence>
<reference evidence="2 3" key="1">
    <citation type="journal article" date="2011" name="Int. J. Syst. Evol. Microbiol.">
        <title>Zhongshania antarctica gen. nov., sp. nov. and Zhongshania guokunii sp. nov., gammaproteobacteria respectively isolated from coastal attached (fast) ice and surface seawater of the Antarctic.</title>
        <authorList>
            <person name="Li H.J."/>
            <person name="Zhang X.Y."/>
            <person name="Chen C.X."/>
            <person name="Zhang Y.J."/>
            <person name="Gao Z.M."/>
            <person name="Yu Y."/>
            <person name="Chen X.L."/>
            <person name="Chen B."/>
            <person name="Zhang Y.Z."/>
        </authorList>
    </citation>
    <scope>NUCLEOTIDE SEQUENCE [LARGE SCALE GENOMIC DNA]</scope>
    <source>
        <strain evidence="2 3">15-R06ZXC-3</strain>
    </source>
</reference>
<sequence>MINLDRETARLAFQQDQAARLGYELTRIAAVTVDAIVPPLEAPIWARWQRPLRGVEIATLMSHRIAWERVVAEGCAMLVLEDDAWLMNSATAFLAQLQAAPNVELVTLETRGRRKIMGGRHADLPGLRRLYLDRSGAAAYVLWPDGARKLLARADAVPALADAVLVETSGLKRWQADPAQAIQIDMADRYGLSAPIAVASAISSVARPGRGGWRFRVRRIYRQAVMGLIGLRTLFGAQRCEVQPASQHEGR</sequence>
<keyword evidence="3" id="KW-1185">Reference proteome</keyword>
<gene>
    <name evidence="2" type="ORF">AB4874_07905</name>
</gene>
<dbReference type="RefSeq" id="WP_368391579.1">
    <property type="nucleotide sequence ID" value="NZ_JBFRYC010000003.1"/>
</dbReference>
<dbReference type="InterPro" id="IPR002654">
    <property type="entry name" value="Glyco_trans_25"/>
</dbReference>